<reference evidence="2" key="2">
    <citation type="journal article" date="2022" name="Elife">
        <title>Obligate sexual reproduction of a homothallic fungus closely related to the Cryptococcus pathogenic species complex.</title>
        <authorList>
            <person name="Passer A.R."/>
            <person name="Clancey S.A."/>
            <person name="Shea T."/>
            <person name="David-Palma M."/>
            <person name="Averette A.F."/>
            <person name="Boekhout T."/>
            <person name="Porcel B.M."/>
            <person name="Nowrousian M."/>
            <person name="Cuomo C.A."/>
            <person name="Sun S."/>
            <person name="Heitman J."/>
            <person name="Coelho M.A."/>
        </authorList>
    </citation>
    <scope>NUCLEOTIDE SEQUENCE</scope>
    <source>
        <strain evidence="2">CBS 7841</strain>
    </source>
</reference>
<organism evidence="2 3">
    <name type="scientific">Cryptococcus depauperatus CBS 7841</name>
    <dbReference type="NCBI Taxonomy" id="1295531"/>
    <lineage>
        <taxon>Eukaryota</taxon>
        <taxon>Fungi</taxon>
        <taxon>Dikarya</taxon>
        <taxon>Basidiomycota</taxon>
        <taxon>Agaricomycotina</taxon>
        <taxon>Tremellomycetes</taxon>
        <taxon>Tremellales</taxon>
        <taxon>Cryptococcaceae</taxon>
        <taxon>Cryptococcus</taxon>
    </lineage>
</organism>
<proteinExistence type="predicted"/>
<keyword evidence="3" id="KW-1185">Reference proteome</keyword>
<dbReference type="VEuPathDB" id="FungiDB:L203_06599"/>
<dbReference type="AlphaFoldDB" id="A0A1E3HGN5"/>
<sequence length="332" mass="36691">MASQTQNEEEDDWETAEIILPPKQVLRPTASSFLPRAAASTPSEPPTPKKTDIWEDNEFFRGAAPTSSRQIWDSANARAPVPQIITDHALPQPKVQLLRRSSNGTSPRFNYSTLGNNDTRKNPQGKTLGEREEEYRQARERIFGSSSTETLNGFTSSTSRTSTPIENNERTFPSSSKKKDVQKRDEREFGGYRQSPSANYLNTMETPQPFDGLIPSQIRSVSRPSSQPTHPVIGAALGSGGQGKIVRQPVGPDESGGFAGVPSGGFHFNAMSVERQGHRSASFQCRLAQDQLTYDPNMPSVLPNNAHCTANKIAFVYDERKMRVDGSHKQKK</sequence>
<feature type="compositionally biased region" description="Polar residues" evidence="1">
    <location>
        <begin position="144"/>
        <end position="175"/>
    </location>
</feature>
<dbReference type="InterPro" id="IPR024771">
    <property type="entry name" value="SUZ"/>
</dbReference>
<gene>
    <name evidence="2" type="ORF">L203_101232</name>
</gene>
<dbReference type="Proteomes" id="UP000094043">
    <property type="component" value="Chromosome 1"/>
</dbReference>
<accession>A0A1E3HGN5</accession>
<feature type="compositionally biased region" description="Basic and acidic residues" evidence="1">
    <location>
        <begin position="128"/>
        <end position="142"/>
    </location>
</feature>
<dbReference type="OrthoDB" id="2576409at2759"/>
<dbReference type="GeneID" id="91085446"/>
<feature type="compositionally biased region" description="Polar residues" evidence="1">
    <location>
        <begin position="99"/>
        <end position="125"/>
    </location>
</feature>
<feature type="region of interest" description="Disordered" evidence="1">
    <location>
        <begin position="99"/>
        <end position="201"/>
    </location>
</feature>
<dbReference type="Pfam" id="PF12752">
    <property type="entry name" value="SUZ"/>
    <property type="match status" value="1"/>
</dbReference>
<dbReference type="PANTHER" id="PTHR31796:SF2">
    <property type="entry name" value="SUZ DOMAIN-CONTAINING PROTEIN 1"/>
    <property type="match status" value="1"/>
</dbReference>
<reference evidence="2" key="1">
    <citation type="submission" date="2016-06" db="EMBL/GenBank/DDBJ databases">
        <authorList>
            <person name="Cuomo C."/>
            <person name="Litvintseva A."/>
            <person name="Heitman J."/>
            <person name="Chen Y."/>
            <person name="Sun S."/>
            <person name="Springer D."/>
            <person name="Dromer F."/>
            <person name="Young S."/>
            <person name="Zeng Q."/>
            <person name="Chapman S."/>
            <person name="Gujja S."/>
            <person name="Saif S."/>
            <person name="Birren B."/>
        </authorList>
    </citation>
    <scope>NUCLEOTIDE SEQUENCE</scope>
    <source>
        <strain evidence="2">CBS 7841</strain>
    </source>
</reference>
<dbReference type="PROSITE" id="PS51673">
    <property type="entry name" value="SUZ"/>
    <property type="match status" value="1"/>
</dbReference>
<dbReference type="EMBL" id="CP143784">
    <property type="protein sequence ID" value="WVN86074.1"/>
    <property type="molecule type" value="Genomic_DNA"/>
</dbReference>
<evidence type="ECO:0000256" key="1">
    <source>
        <dbReference type="SAM" id="MobiDB-lite"/>
    </source>
</evidence>
<name>A0A1E3HGN5_9TREE</name>
<evidence type="ECO:0000313" key="3">
    <source>
        <dbReference type="Proteomes" id="UP000094043"/>
    </source>
</evidence>
<evidence type="ECO:0000313" key="2">
    <source>
        <dbReference type="EMBL" id="WVN86074.1"/>
    </source>
</evidence>
<protein>
    <submittedName>
        <fullName evidence="2">Uncharacterized protein</fullName>
    </submittedName>
</protein>
<reference evidence="2" key="3">
    <citation type="submission" date="2024-01" db="EMBL/GenBank/DDBJ databases">
        <authorList>
            <person name="Coelho M.A."/>
            <person name="David-Palma M."/>
            <person name="Shea T."/>
            <person name="Sun S."/>
            <person name="Cuomo C.A."/>
            <person name="Heitman J."/>
        </authorList>
    </citation>
    <scope>NUCLEOTIDE SEQUENCE</scope>
    <source>
        <strain evidence="2">CBS 7841</strain>
    </source>
</reference>
<dbReference type="KEGG" id="cdep:91085446"/>
<feature type="region of interest" description="Disordered" evidence="1">
    <location>
        <begin position="1"/>
        <end position="53"/>
    </location>
</feature>
<feature type="compositionally biased region" description="Basic and acidic residues" evidence="1">
    <location>
        <begin position="177"/>
        <end position="190"/>
    </location>
</feature>
<dbReference type="InterPro" id="IPR039228">
    <property type="entry name" value="SZRD1"/>
</dbReference>
<dbReference type="PANTHER" id="PTHR31796">
    <property type="entry name" value="SUZ DOMAIN-CONTAINING PROTEIN 1"/>
    <property type="match status" value="1"/>
</dbReference>
<dbReference type="RefSeq" id="XP_066066774.1">
    <property type="nucleotide sequence ID" value="XM_066210677.1"/>
</dbReference>